<dbReference type="OrthoDB" id="10261640at2759"/>
<evidence type="ECO:0000256" key="8">
    <source>
        <dbReference type="SAM" id="MobiDB-lite"/>
    </source>
</evidence>
<reference evidence="10" key="1">
    <citation type="submission" date="2020-01" db="EMBL/GenBank/DDBJ databases">
        <title>Draft genome sequence of the Termite Coptotermes fromosanus.</title>
        <authorList>
            <person name="Itakura S."/>
            <person name="Yosikawa Y."/>
            <person name="Umezawa K."/>
        </authorList>
    </citation>
    <scope>NUCLEOTIDE SEQUENCE [LARGE SCALE GENOMIC DNA]</scope>
</reference>
<dbReference type="InterPro" id="IPR051179">
    <property type="entry name" value="WD_repeat_multifunction"/>
</dbReference>
<dbReference type="PROSITE" id="PS50082">
    <property type="entry name" value="WD_REPEATS_2"/>
    <property type="match status" value="2"/>
</dbReference>
<dbReference type="PANTHER" id="PTHR19857:SF8">
    <property type="entry name" value="ANGIO-ASSOCIATED MIGRATORY CELL PROTEIN"/>
    <property type="match status" value="1"/>
</dbReference>
<dbReference type="InterPro" id="IPR015943">
    <property type="entry name" value="WD40/YVTN_repeat-like_dom_sf"/>
</dbReference>
<keyword evidence="2" id="KW-0963">Cytoplasm</keyword>
<dbReference type="InterPro" id="IPR001680">
    <property type="entry name" value="WD40_rpt"/>
</dbReference>
<keyword evidence="4" id="KW-0677">Repeat</keyword>
<gene>
    <name evidence="9" type="ORF">Cfor_08899</name>
</gene>
<comment type="caution">
    <text evidence="9">The sequence shown here is derived from an EMBL/GenBank/DDBJ whole genome shotgun (WGS) entry which is preliminary data.</text>
</comment>
<evidence type="ECO:0000313" key="10">
    <source>
        <dbReference type="Proteomes" id="UP000502823"/>
    </source>
</evidence>
<dbReference type="InterPro" id="IPR019775">
    <property type="entry name" value="WD40_repeat_CS"/>
</dbReference>
<evidence type="ECO:0000256" key="2">
    <source>
        <dbReference type="ARBA" id="ARBA00022490"/>
    </source>
</evidence>
<keyword evidence="10" id="KW-1185">Reference proteome</keyword>
<feature type="compositionally biased region" description="Acidic residues" evidence="8">
    <location>
        <begin position="31"/>
        <end position="46"/>
    </location>
</feature>
<dbReference type="SUPFAM" id="SSF50978">
    <property type="entry name" value="WD40 repeat-like"/>
    <property type="match status" value="1"/>
</dbReference>
<protein>
    <recommendedName>
        <fullName evidence="6">Angio-associated migratory cell protein</fullName>
    </recommendedName>
</protein>
<dbReference type="FunCoup" id="A0A6L2Q7M3">
    <property type="interactions" value="1852"/>
</dbReference>
<dbReference type="Proteomes" id="UP000502823">
    <property type="component" value="Unassembled WGS sequence"/>
</dbReference>
<evidence type="ECO:0000256" key="1">
    <source>
        <dbReference type="ARBA" id="ARBA00004496"/>
    </source>
</evidence>
<dbReference type="FunFam" id="2.130.10.10:FF:000074">
    <property type="entry name" value="Angio-associated migratory cell protein-like protein"/>
    <property type="match status" value="1"/>
</dbReference>
<feature type="repeat" description="WD" evidence="7">
    <location>
        <begin position="103"/>
        <end position="138"/>
    </location>
</feature>
<dbReference type="PROSITE" id="PS50294">
    <property type="entry name" value="WD_REPEATS_REGION"/>
    <property type="match status" value="1"/>
</dbReference>
<dbReference type="SMART" id="SM00320">
    <property type="entry name" value="WD40"/>
    <property type="match status" value="7"/>
</dbReference>
<evidence type="ECO:0000256" key="4">
    <source>
        <dbReference type="ARBA" id="ARBA00022737"/>
    </source>
</evidence>
<evidence type="ECO:0000256" key="7">
    <source>
        <dbReference type="PROSITE-ProRule" id="PRU00221"/>
    </source>
</evidence>
<feature type="region of interest" description="Disordered" evidence="8">
    <location>
        <begin position="1"/>
        <end position="52"/>
    </location>
</feature>
<proteinExistence type="predicted"/>
<dbReference type="Pfam" id="PF00400">
    <property type="entry name" value="WD40"/>
    <property type="match status" value="5"/>
</dbReference>
<keyword evidence="3 7" id="KW-0853">WD repeat</keyword>
<organism evidence="9 10">
    <name type="scientific">Coptotermes formosanus</name>
    <name type="common">Formosan subterranean termite</name>
    <dbReference type="NCBI Taxonomy" id="36987"/>
    <lineage>
        <taxon>Eukaryota</taxon>
        <taxon>Metazoa</taxon>
        <taxon>Ecdysozoa</taxon>
        <taxon>Arthropoda</taxon>
        <taxon>Hexapoda</taxon>
        <taxon>Insecta</taxon>
        <taxon>Pterygota</taxon>
        <taxon>Neoptera</taxon>
        <taxon>Polyneoptera</taxon>
        <taxon>Dictyoptera</taxon>
        <taxon>Blattodea</taxon>
        <taxon>Blattoidea</taxon>
        <taxon>Termitoidae</taxon>
        <taxon>Rhinotermitidae</taxon>
        <taxon>Coptotermes</taxon>
    </lineage>
</organism>
<dbReference type="CDD" id="cd00200">
    <property type="entry name" value="WD40"/>
    <property type="match status" value="1"/>
</dbReference>
<dbReference type="InParanoid" id="A0A6L2Q7M3"/>
<evidence type="ECO:0000256" key="3">
    <source>
        <dbReference type="ARBA" id="ARBA00022574"/>
    </source>
</evidence>
<dbReference type="AlphaFoldDB" id="A0A6L2Q7M3"/>
<accession>A0A6L2Q7M3</accession>
<dbReference type="Gene3D" id="2.130.10.10">
    <property type="entry name" value="YVTN repeat-like/Quinoprotein amine dehydrogenase"/>
    <property type="match status" value="1"/>
</dbReference>
<sequence>MDCDDLFEEDVEEVIDDEDVEGNNYMNANDVSEEDTGVDIEDDENSEGSKPVRDDSAYIFSLHKGSVFCCHLEPKTGRLAVTGAEDEMTYVWETHSGDVVLHCKGHKDSVTCVQFNYDGSYVATGDMSGVVQVWKIASKLQVWETHVGDLTWLKWHHGANVLLAGTVSGDVYMWRIPGGDCKLLPGGGVKTDCGLILPDGKRAAVGYEDGTVKVFDMKACTVLHHVPQGQANAGTVTDMDCHPDNNLLITGSVDGHAVILKTQTGKVAVVLDCKGSSPESESSNTSVEAVGFCQDSNFPLAATGSLDGVLCIWDISRGSLRHRLKQDSGITKLVWVKSGPYFFTTDLDGSIRLYDARSGSMRNQLFGHSNCILDISCSM</sequence>
<evidence type="ECO:0000256" key="6">
    <source>
        <dbReference type="ARBA" id="ARBA00072425"/>
    </source>
</evidence>
<dbReference type="EMBL" id="BLKM01002739">
    <property type="protein sequence ID" value="GFG40869.1"/>
    <property type="molecule type" value="Genomic_DNA"/>
</dbReference>
<evidence type="ECO:0000256" key="5">
    <source>
        <dbReference type="ARBA" id="ARBA00059273"/>
    </source>
</evidence>
<dbReference type="GO" id="GO:0005737">
    <property type="term" value="C:cytoplasm"/>
    <property type="evidence" value="ECO:0007669"/>
    <property type="project" value="UniProtKB-SubCell"/>
</dbReference>
<comment type="function">
    <text evidence="5">Plays a role in angiogenesis and cell migration. In smooth muscle cell migration, may act through the RhoA pathway.</text>
</comment>
<dbReference type="PANTHER" id="PTHR19857">
    <property type="entry name" value="MITOCHONDRIAL DIVISION PROTEIN 1-RELATED"/>
    <property type="match status" value="1"/>
</dbReference>
<evidence type="ECO:0000313" key="9">
    <source>
        <dbReference type="EMBL" id="GFG40869.1"/>
    </source>
</evidence>
<feature type="repeat" description="WD" evidence="7">
    <location>
        <begin position="60"/>
        <end position="102"/>
    </location>
</feature>
<dbReference type="PROSITE" id="PS00678">
    <property type="entry name" value="WD_REPEATS_1"/>
    <property type="match status" value="1"/>
</dbReference>
<comment type="subcellular location">
    <subcellularLocation>
        <location evidence="1">Cytoplasm</location>
    </subcellularLocation>
</comment>
<feature type="compositionally biased region" description="Acidic residues" evidence="8">
    <location>
        <begin position="1"/>
        <end position="21"/>
    </location>
</feature>
<dbReference type="InterPro" id="IPR036322">
    <property type="entry name" value="WD40_repeat_dom_sf"/>
</dbReference>
<name>A0A6L2Q7M3_COPFO</name>